<dbReference type="SUPFAM" id="SSF57701">
    <property type="entry name" value="Zn2/Cys6 DNA-binding domain"/>
    <property type="match status" value="1"/>
</dbReference>
<evidence type="ECO:0000256" key="6">
    <source>
        <dbReference type="ARBA" id="ARBA00022741"/>
    </source>
</evidence>
<feature type="domain" description="Zn(2)-C6 fungal-type" evidence="17">
    <location>
        <begin position="659"/>
        <end position="688"/>
    </location>
</feature>
<feature type="compositionally biased region" description="Polar residues" evidence="15">
    <location>
        <begin position="778"/>
        <end position="791"/>
    </location>
</feature>
<dbReference type="EC" id="2.7.12.1" evidence="3"/>
<dbReference type="GO" id="GO:0005856">
    <property type="term" value="C:cytoskeleton"/>
    <property type="evidence" value="ECO:0007669"/>
    <property type="project" value="TreeGrafter"/>
</dbReference>
<dbReference type="Pfam" id="PF00172">
    <property type="entry name" value="Zn_clus"/>
    <property type="match status" value="1"/>
</dbReference>
<dbReference type="Gene3D" id="3.30.10.30">
    <property type="entry name" value="DYRK"/>
    <property type="match status" value="1"/>
</dbReference>
<proteinExistence type="inferred from homology"/>
<keyword evidence="9" id="KW-0539">Nucleus</keyword>
<evidence type="ECO:0000256" key="5">
    <source>
        <dbReference type="ARBA" id="ARBA00022679"/>
    </source>
</evidence>
<dbReference type="Gene3D" id="3.30.200.20">
    <property type="entry name" value="Phosphorylase Kinase, domain 1"/>
    <property type="match status" value="1"/>
</dbReference>
<dbReference type="GO" id="GO:0004712">
    <property type="term" value="F:protein serine/threonine/tyrosine kinase activity"/>
    <property type="evidence" value="ECO:0007669"/>
    <property type="project" value="UniProtKB-EC"/>
</dbReference>
<sequence length="885" mass="101222">MSNHPSKENWRSLHNETIEPNSTLACYIKDKQQIPRRRAKSLKEEKKDTNKPTKKVVTTPKRSASLSHLHKTTNTPTGVSAYQGYTRTSSSSRRSSTWSPPPRSSSLKKPTVTSIPPVPPVPKQLRSYSLKPYDKGNFSRDLEEIEREIKALEIQRDRHSQFLAKQKQQIQKQQEENKKILAQKDYYGRKRGKTLPGNLATPPLIPNKPLPPMVLNPIEMNIPNKPIPLKLYASTSTGIPKKKKAVKKDDDLLKETSSKKIDDGARYPKSVYTALKYYSKYLSNHEKKEIQSYSEVYFVGPYAKIKHDTSFDDDKGNYKIVLQDHLAYRYEVLDILGKGSFGQVVKCIDHKTGQTVAIKLIRNKKRFRAQAVTELNILRKLTEYDPKDECHTIRVLDDFQFRGHLCIAFTFQILKALDLLYKHKLIHCDLKPENILLRHPTKSSIKVIDFGSSCFESEKVYTYIQSRFYRSPEVILGLSYHTAIDMWSLGCIIAELYTGTPLFPGENEQDQLGCIMEIIGTPQKHLIDRCSRRKLFFDSSGNPRIISNSKGTKRYPNTKPLYQAINSRDILFIDFIQKCLTWDPNQRMTPKEALAHEWIYYFIKKTCEQCKRRSRPCDSQRPCTQCIEADQDCAYSVVHDYSQSVFSTHAARRLSSGSACETCRRRKTKCDGASPCGFCAANGIECVNYSERRLLSKKQQQPTEAIDRIEDRLRRIERLMAAFAPSITNNPPAESHKVRPQRHSVQGVNSAREKKELNHHRSSPYSSRIGSISPPPSQTSIAHSMLNLSISNNNNNNNDNNNNTPFSSISTPSSSSYPLLGKNEYFNLPSPPESRSEHEWKNTIPSLMDQLSKRTFATSSNEYTVTQYPIYPLTPPPTQQKHETS</sequence>
<dbReference type="SUPFAM" id="SSF56112">
    <property type="entry name" value="Protein kinase-like (PK-like)"/>
    <property type="match status" value="1"/>
</dbReference>
<dbReference type="PROSITE" id="PS00463">
    <property type="entry name" value="ZN2_CY6_FUNGAL_1"/>
    <property type="match status" value="1"/>
</dbReference>
<evidence type="ECO:0000256" key="10">
    <source>
        <dbReference type="ARBA" id="ARBA00049003"/>
    </source>
</evidence>
<dbReference type="GO" id="GO:0005634">
    <property type="term" value="C:nucleus"/>
    <property type="evidence" value="ECO:0007669"/>
    <property type="project" value="UniProtKB-SubCell"/>
</dbReference>
<evidence type="ECO:0000256" key="3">
    <source>
        <dbReference type="ARBA" id="ARBA00013203"/>
    </source>
</evidence>
<keyword evidence="7" id="KW-0418">Kinase</keyword>
<dbReference type="PROSITE" id="PS00108">
    <property type="entry name" value="PROTEIN_KINASE_ST"/>
    <property type="match status" value="1"/>
</dbReference>
<feature type="binding site" evidence="13">
    <location>
        <position position="359"/>
    </location>
    <ligand>
        <name>ATP</name>
        <dbReference type="ChEBI" id="CHEBI:30616"/>
    </ligand>
</feature>
<keyword evidence="6 13" id="KW-0547">Nucleotide-binding</keyword>
<feature type="region of interest" description="Disordered" evidence="15">
    <location>
        <begin position="724"/>
        <end position="815"/>
    </location>
</feature>
<comment type="catalytic activity">
    <reaction evidence="10">
        <text>L-seryl-[protein] + ATP = O-phospho-L-seryl-[protein] + ADP + H(+)</text>
        <dbReference type="Rhea" id="RHEA:17989"/>
        <dbReference type="Rhea" id="RHEA-COMP:9863"/>
        <dbReference type="Rhea" id="RHEA-COMP:11604"/>
        <dbReference type="ChEBI" id="CHEBI:15378"/>
        <dbReference type="ChEBI" id="CHEBI:29999"/>
        <dbReference type="ChEBI" id="CHEBI:30616"/>
        <dbReference type="ChEBI" id="CHEBI:83421"/>
        <dbReference type="ChEBI" id="CHEBI:456216"/>
        <dbReference type="EC" id="2.7.12.1"/>
    </reaction>
</comment>
<evidence type="ECO:0000313" key="18">
    <source>
        <dbReference type="EMBL" id="KAG1569930.1"/>
    </source>
</evidence>
<comment type="catalytic activity">
    <reaction evidence="12">
        <text>L-tyrosyl-[protein] + ATP = O-phospho-L-tyrosyl-[protein] + ADP + H(+)</text>
        <dbReference type="Rhea" id="RHEA:10596"/>
        <dbReference type="Rhea" id="RHEA-COMP:10136"/>
        <dbReference type="Rhea" id="RHEA-COMP:20101"/>
        <dbReference type="ChEBI" id="CHEBI:15378"/>
        <dbReference type="ChEBI" id="CHEBI:30616"/>
        <dbReference type="ChEBI" id="CHEBI:46858"/>
        <dbReference type="ChEBI" id="CHEBI:61978"/>
        <dbReference type="ChEBI" id="CHEBI:456216"/>
        <dbReference type="EC" id="2.7.12.1"/>
    </reaction>
</comment>
<protein>
    <recommendedName>
        <fullName evidence="3">dual-specificity kinase</fullName>
        <ecNumber evidence="3">2.7.12.1</ecNumber>
    </recommendedName>
</protein>
<dbReference type="Gene3D" id="4.10.240.10">
    <property type="entry name" value="Zn(2)-C6 fungal-type DNA-binding domain"/>
    <property type="match status" value="1"/>
</dbReference>
<dbReference type="PANTHER" id="PTHR24058:SF22">
    <property type="entry name" value="DUAL SPECIFICITY TYROSINE-PHOSPHORYLATION-REGULATED KINASE 4"/>
    <property type="match status" value="1"/>
</dbReference>
<dbReference type="InterPro" id="IPR017441">
    <property type="entry name" value="Protein_kinase_ATP_BS"/>
</dbReference>
<keyword evidence="5" id="KW-0808">Transferase</keyword>
<evidence type="ECO:0000313" key="19">
    <source>
        <dbReference type="Proteomes" id="UP000740926"/>
    </source>
</evidence>
<evidence type="ECO:0000256" key="8">
    <source>
        <dbReference type="ARBA" id="ARBA00022840"/>
    </source>
</evidence>
<feature type="coiled-coil region" evidence="14">
    <location>
        <begin position="135"/>
        <end position="183"/>
    </location>
</feature>
<evidence type="ECO:0000256" key="13">
    <source>
        <dbReference type="PROSITE-ProRule" id="PRU10141"/>
    </source>
</evidence>
<reference evidence="18 19" key="1">
    <citation type="journal article" date="2020" name="Microb. Genom.">
        <title>Genetic diversity of clinical and environmental Mucorales isolates obtained from an investigation of mucormycosis cases among solid organ transplant recipients.</title>
        <authorList>
            <person name="Nguyen M.H."/>
            <person name="Kaul D."/>
            <person name="Muto C."/>
            <person name="Cheng S.J."/>
            <person name="Richter R.A."/>
            <person name="Bruno V.M."/>
            <person name="Liu G."/>
            <person name="Beyhan S."/>
            <person name="Sundermann A.J."/>
            <person name="Mounaud S."/>
            <person name="Pasculle A.W."/>
            <person name="Nierman W.C."/>
            <person name="Driscoll E."/>
            <person name="Cumbie R."/>
            <person name="Clancy C.J."/>
            <person name="Dupont C.L."/>
        </authorList>
    </citation>
    <scope>NUCLEOTIDE SEQUENCE [LARGE SCALE GENOMIC DNA]</scope>
    <source>
        <strain evidence="18 19">GL24</strain>
    </source>
</reference>
<evidence type="ECO:0000256" key="15">
    <source>
        <dbReference type="SAM" id="MobiDB-lite"/>
    </source>
</evidence>
<evidence type="ECO:0000256" key="2">
    <source>
        <dbReference type="ARBA" id="ARBA00008867"/>
    </source>
</evidence>
<comment type="subcellular location">
    <subcellularLocation>
        <location evidence="1">Nucleus</location>
    </subcellularLocation>
</comment>
<comment type="caution">
    <text evidence="18">The sequence shown here is derived from an EMBL/GenBank/DDBJ whole genome shotgun (WGS) entry which is preliminary data.</text>
</comment>
<organism evidence="18 19">
    <name type="scientific">Rhizopus delemar</name>
    <dbReference type="NCBI Taxonomy" id="936053"/>
    <lineage>
        <taxon>Eukaryota</taxon>
        <taxon>Fungi</taxon>
        <taxon>Fungi incertae sedis</taxon>
        <taxon>Mucoromycota</taxon>
        <taxon>Mucoromycotina</taxon>
        <taxon>Mucoromycetes</taxon>
        <taxon>Mucorales</taxon>
        <taxon>Mucorineae</taxon>
        <taxon>Rhizopodaceae</taxon>
        <taxon>Rhizopus</taxon>
    </lineage>
</organism>
<keyword evidence="4" id="KW-0723">Serine/threonine-protein kinase</keyword>
<comment type="similarity">
    <text evidence="2">Belongs to the protein kinase superfamily. CMGC Ser/Thr protein kinase family. MNB/DYRK subfamily.</text>
</comment>
<dbReference type="Pfam" id="PF00069">
    <property type="entry name" value="Pkinase"/>
    <property type="match status" value="2"/>
</dbReference>
<dbReference type="PANTHER" id="PTHR24058">
    <property type="entry name" value="DUAL SPECIFICITY PROTEIN KINASE"/>
    <property type="match status" value="1"/>
</dbReference>
<dbReference type="PROSITE" id="PS50048">
    <property type="entry name" value="ZN2_CY6_FUNGAL_2"/>
    <property type="match status" value="2"/>
</dbReference>
<dbReference type="CDD" id="cd00067">
    <property type="entry name" value="GAL4"/>
    <property type="match status" value="1"/>
</dbReference>
<dbReference type="InterPro" id="IPR036864">
    <property type="entry name" value="Zn2-C6_fun-type_DNA-bd_sf"/>
</dbReference>
<dbReference type="EMBL" id="JAANIU010000830">
    <property type="protein sequence ID" value="KAG1569930.1"/>
    <property type="molecule type" value="Genomic_DNA"/>
</dbReference>
<dbReference type="SMART" id="SM00220">
    <property type="entry name" value="S_TKc"/>
    <property type="match status" value="1"/>
</dbReference>
<dbReference type="Proteomes" id="UP000740926">
    <property type="component" value="Unassembled WGS sequence"/>
</dbReference>
<dbReference type="PROSITE" id="PS00107">
    <property type="entry name" value="PROTEIN_KINASE_ATP"/>
    <property type="match status" value="1"/>
</dbReference>
<evidence type="ECO:0000256" key="14">
    <source>
        <dbReference type="SAM" id="Coils"/>
    </source>
</evidence>
<evidence type="ECO:0000259" key="16">
    <source>
        <dbReference type="PROSITE" id="PS50011"/>
    </source>
</evidence>
<evidence type="ECO:0000256" key="9">
    <source>
        <dbReference type="ARBA" id="ARBA00023242"/>
    </source>
</evidence>
<feature type="compositionally biased region" description="Low complexity" evidence="15">
    <location>
        <begin position="86"/>
        <end position="115"/>
    </location>
</feature>
<dbReference type="CDD" id="cd14210">
    <property type="entry name" value="PKc_DYRK"/>
    <property type="match status" value="1"/>
</dbReference>
<evidence type="ECO:0000256" key="12">
    <source>
        <dbReference type="ARBA" id="ARBA00051680"/>
    </source>
</evidence>
<evidence type="ECO:0000256" key="7">
    <source>
        <dbReference type="ARBA" id="ARBA00022777"/>
    </source>
</evidence>
<dbReference type="InterPro" id="IPR001138">
    <property type="entry name" value="Zn2Cys6_DnaBD"/>
</dbReference>
<dbReference type="InterPro" id="IPR050494">
    <property type="entry name" value="Ser_Thr_dual-spec_kinase"/>
</dbReference>
<dbReference type="FunFam" id="1.10.510.10:FF:000624">
    <property type="entry name" value="Mitogen-activated protein kinase"/>
    <property type="match status" value="1"/>
</dbReference>
<feature type="compositionally biased region" description="Basic and acidic residues" evidence="15">
    <location>
        <begin position="1"/>
        <end position="17"/>
    </location>
</feature>
<feature type="compositionally biased region" description="Polar residues" evidence="15">
    <location>
        <begin position="62"/>
        <end position="85"/>
    </location>
</feature>
<dbReference type="GO" id="GO:0005524">
    <property type="term" value="F:ATP binding"/>
    <property type="evidence" value="ECO:0007669"/>
    <property type="project" value="UniProtKB-UniRule"/>
</dbReference>
<dbReference type="GO" id="GO:0004674">
    <property type="term" value="F:protein serine/threonine kinase activity"/>
    <property type="evidence" value="ECO:0007669"/>
    <property type="project" value="UniProtKB-KW"/>
</dbReference>
<feature type="compositionally biased region" description="Low complexity" evidence="15">
    <location>
        <begin position="792"/>
        <end position="815"/>
    </location>
</feature>
<dbReference type="GO" id="GO:0005737">
    <property type="term" value="C:cytoplasm"/>
    <property type="evidence" value="ECO:0007669"/>
    <property type="project" value="TreeGrafter"/>
</dbReference>
<keyword evidence="14" id="KW-0175">Coiled coil</keyword>
<dbReference type="InterPro" id="IPR008271">
    <property type="entry name" value="Ser/Thr_kinase_AS"/>
</dbReference>
<dbReference type="AlphaFoldDB" id="A0A9P6Z3C8"/>
<dbReference type="InterPro" id="IPR011009">
    <property type="entry name" value="Kinase-like_dom_sf"/>
</dbReference>
<gene>
    <name evidence="18" type="ORF">G6F50_005942</name>
</gene>
<dbReference type="InterPro" id="IPR042521">
    <property type="entry name" value="DYRK"/>
</dbReference>
<dbReference type="PROSITE" id="PS50011">
    <property type="entry name" value="PROTEIN_KINASE_DOM"/>
    <property type="match status" value="1"/>
</dbReference>
<accession>A0A9P6Z3C8</accession>
<evidence type="ECO:0000256" key="11">
    <source>
        <dbReference type="ARBA" id="ARBA00049308"/>
    </source>
</evidence>
<evidence type="ECO:0000259" key="17">
    <source>
        <dbReference type="PROSITE" id="PS50048"/>
    </source>
</evidence>
<feature type="domain" description="Protein kinase" evidence="16">
    <location>
        <begin position="330"/>
        <end position="599"/>
    </location>
</feature>
<dbReference type="InterPro" id="IPR000719">
    <property type="entry name" value="Prot_kinase_dom"/>
</dbReference>
<feature type="compositionally biased region" description="Low complexity" evidence="15">
    <location>
        <begin position="763"/>
        <end position="772"/>
    </location>
</feature>
<keyword evidence="19" id="KW-1185">Reference proteome</keyword>
<dbReference type="GO" id="GO:0000981">
    <property type="term" value="F:DNA-binding transcription factor activity, RNA polymerase II-specific"/>
    <property type="evidence" value="ECO:0007669"/>
    <property type="project" value="InterPro"/>
</dbReference>
<evidence type="ECO:0000256" key="1">
    <source>
        <dbReference type="ARBA" id="ARBA00004123"/>
    </source>
</evidence>
<feature type="region of interest" description="Disordered" evidence="15">
    <location>
        <begin position="1"/>
        <end position="120"/>
    </location>
</feature>
<feature type="compositionally biased region" description="Basic and acidic residues" evidence="15">
    <location>
        <begin position="41"/>
        <end position="51"/>
    </location>
</feature>
<name>A0A9P6Z3C8_9FUNG</name>
<dbReference type="Gene3D" id="1.10.510.10">
    <property type="entry name" value="Transferase(Phosphotransferase) domain 1"/>
    <property type="match status" value="1"/>
</dbReference>
<comment type="catalytic activity">
    <reaction evidence="11">
        <text>L-threonyl-[protein] + ATP = O-phospho-L-threonyl-[protein] + ADP + H(+)</text>
        <dbReference type="Rhea" id="RHEA:46608"/>
        <dbReference type="Rhea" id="RHEA-COMP:11060"/>
        <dbReference type="Rhea" id="RHEA-COMP:11605"/>
        <dbReference type="ChEBI" id="CHEBI:15378"/>
        <dbReference type="ChEBI" id="CHEBI:30013"/>
        <dbReference type="ChEBI" id="CHEBI:30616"/>
        <dbReference type="ChEBI" id="CHEBI:61977"/>
        <dbReference type="ChEBI" id="CHEBI:456216"/>
        <dbReference type="EC" id="2.7.12.1"/>
    </reaction>
</comment>
<dbReference type="SMART" id="SM00066">
    <property type="entry name" value="GAL4"/>
    <property type="match status" value="2"/>
</dbReference>
<keyword evidence="8 13" id="KW-0067">ATP-binding</keyword>
<evidence type="ECO:0000256" key="4">
    <source>
        <dbReference type="ARBA" id="ARBA00022527"/>
    </source>
</evidence>
<dbReference type="GO" id="GO:0008270">
    <property type="term" value="F:zinc ion binding"/>
    <property type="evidence" value="ECO:0007669"/>
    <property type="project" value="InterPro"/>
</dbReference>
<feature type="domain" description="Zn(2)-C6 fungal-type" evidence="17">
    <location>
        <begin position="606"/>
        <end position="635"/>
    </location>
</feature>